<evidence type="ECO:0000256" key="2">
    <source>
        <dbReference type="SAM" id="Phobius"/>
    </source>
</evidence>
<comment type="caution">
    <text evidence="4">The sequence shown here is derived from an EMBL/GenBank/DDBJ whole genome shotgun (WGS) entry which is preliminary data.</text>
</comment>
<evidence type="ECO:0000256" key="3">
    <source>
        <dbReference type="SAM" id="SignalP"/>
    </source>
</evidence>
<evidence type="ECO:0000313" key="5">
    <source>
        <dbReference type="Proteomes" id="UP000275408"/>
    </source>
</evidence>
<evidence type="ECO:0000313" key="4">
    <source>
        <dbReference type="EMBL" id="RMX50789.1"/>
    </source>
</evidence>
<keyword evidence="2" id="KW-1133">Transmembrane helix</keyword>
<feature type="transmembrane region" description="Helical" evidence="2">
    <location>
        <begin position="249"/>
        <end position="272"/>
    </location>
</feature>
<evidence type="ECO:0000256" key="1">
    <source>
        <dbReference type="SAM" id="MobiDB-lite"/>
    </source>
</evidence>
<dbReference type="Proteomes" id="UP000275408">
    <property type="component" value="Unassembled WGS sequence"/>
</dbReference>
<organism evidence="4 5">
    <name type="scientific">Pocillopora damicornis</name>
    <name type="common">Cauliflower coral</name>
    <name type="synonym">Millepora damicornis</name>
    <dbReference type="NCBI Taxonomy" id="46731"/>
    <lineage>
        <taxon>Eukaryota</taxon>
        <taxon>Metazoa</taxon>
        <taxon>Cnidaria</taxon>
        <taxon>Anthozoa</taxon>
        <taxon>Hexacorallia</taxon>
        <taxon>Scleractinia</taxon>
        <taxon>Astrocoeniina</taxon>
        <taxon>Pocilloporidae</taxon>
        <taxon>Pocillopora</taxon>
    </lineage>
</organism>
<sequence length="273" mass="30304">MISHNKMSIRAVAVAFTLFFVASLLHTSDAVCKSPRGSKTWRRKSLVDRAIQSDIVIYGEVFNSPCWKPGFVKPTNAPLTTPTQAPSGVNSTNTTSNTTGFITTPSPPKQENATANTTTQSIVPTTEVPYNCSTEYYNAIIKVLCVLKGGSVPLLINLEGLGHGEGVCLDESYHDHHAYRMLKYLIFIGRKEIPNEKGQFRIYPVNYQPALKEIDDETELDPIFEAVGRNAHLPSNIVNQKDHVMCKPYVGSAHACRSSLLMILFLFISYIMY</sequence>
<protein>
    <submittedName>
        <fullName evidence="4">Uncharacterized protein</fullName>
    </submittedName>
</protein>
<reference evidence="4 5" key="1">
    <citation type="journal article" date="2018" name="Sci. Rep.">
        <title>Comparative analysis of the Pocillopora damicornis genome highlights role of immune system in coral evolution.</title>
        <authorList>
            <person name="Cunning R."/>
            <person name="Bay R.A."/>
            <person name="Gillette P."/>
            <person name="Baker A.C."/>
            <person name="Traylor-Knowles N."/>
        </authorList>
    </citation>
    <scope>NUCLEOTIDE SEQUENCE [LARGE SCALE GENOMIC DNA]</scope>
    <source>
        <strain evidence="4">RSMAS</strain>
        <tissue evidence="4">Whole animal</tissue>
    </source>
</reference>
<keyword evidence="2" id="KW-0812">Transmembrane</keyword>
<dbReference type="OrthoDB" id="5976619at2759"/>
<dbReference type="EMBL" id="RCHS01001895">
    <property type="protein sequence ID" value="RMX50789.1"/>
    <property type="molecule type" value="Genomic_DNA"/>
</dbReference>
<feature type="signal peptide" evidence="3">
    <location>
        <begin position="1"/>
        <end position="30"/>
    </location>
</feature>
<name>A0A3M6UB64_POCDA</name>
<dbReference type="AlphaFoldDB" id="A0A3M6UB64"/>
<feature type="compositionally biased region" description="Polar residues" evidence="1">
    <location>
        <begin position="78"/>
        <end position="89"/>
    </location>
</feature>
<gene>
    <name evidence="4" type="ORF">pdam_00003194</name>
</gene>
<proteinExistence type="predicted"/>
<keyword evidence="3" id="KW-0732">Signal</keyword>
<keyword evidence="5" id="KW-1185">Reference proteome</keyword>
<feature type="chain" id="PRO_5018149215" evidence="3">
    <location>
        <begin position="31"/>
        <end position="273"/>
    </location>
</feature>
<feature type="compositionally biased region" description="Low complexity" evidence="1">
    <location>
        <begin position="90"/>
        <end position="104"/>
    </location>
</feature>
<accession>A0A3M6UB64</accession>
<dbReference type="OMA" id="HEYHAYH"/>
<feature type="region of interest" description="Disordered" evidence="1">
    <location>
        <begin position="78"/>
        <end position="117"/>
    </location>
</feature>
<keyword evidence="2" id="KW-0472">Membrane</keyword>